<evidence type="ECO:0000313" key="1">
    <source>
        <dbReference type="EMBL" id="ACG41260.1"/>
    </source>
</evidence>
<proteinExistence type="evidence at transcript level"/>
<dbReference type="ExpressionAtlas" id="B6TVX7">
    <property type="expression patterns" value="baseline"/>
</dbReference>
<protein>
    <submittedName>
        <fullName evidence="1">Uncharacterized protein</fullName>
    </submittedName>
</protein>
<accession>B6TVX7</accession>
<dbReference type="AlphaFoldDB" id="B6TVX7"/>
<sequence length="96" mass="10544">MEQQPSLHGTHPLQWWCSPLPPFFFMAAAPLRGGCPCPCSSPSSALHGRQPWQPPCCCVMAGGGGRRRLHEAMTGPRDDDRASDVVPPTRCSWWTT</sequence>
<organism evidence="1">
    <name type="scientific">Zea mays</name>
    <name type="common">Maize</name>
    <dbReference type="NCBI Taxonomy" id="4577"/>
    <lineage>
        <taxon>Eukaryota</taxon>
        <taxon>Viridiplantae</taxon>
        <taxon>Streptophyta</taxon>
        <taxon>Embryophyta</taxon>
        <taxon>Tracheophyta</taxon>
        <taxon>Spermatophyta</taxon>
        <taxon>Magnoliopsida</taxon>
        <taxon>Liliopsida</taxon>
        <taxon>Poales</taxon>
        <taxon>Poaceae</taxon>
        <taxon>PACMAD clade</taxon>
        <taxon>Panicoideae</taxon>
        <taxon>Andropogonodae</taxon>
        <taxon>Andropogoneae</taxon>
        <taxon>Tripsacinae</taxon>
        <taxon>Zea</taxon>
    </lineage>
</organism>
<dbReference type="EMBL" id="EU969142">
    <property type="protein sequence ID" value="ACG41260.1"/>
    <property type="molecule type" value="mRNA"/>
</dbReference>
<name>B6TVX7_MAIZE</name>
<reference evidence="1" key="1">
    <citation type="journal article" date="2009" name="Plant Mol. Biol.">
        <title>Insights into corn genes derived from large-scale cDNA sequencing.</title>
        <authorList>
            <person name="Alexandrov N.N."/>
            <person name="Brover V.V."/>
            <person name="Freidin S."/>
            <person name="Troukhan M.E."/>
            <person name="Tatarinova T.V."/>
            <person name="Zhang H."/>
            <person name="Swaller T.J."/>
            <person name="Lu Y.P."/>
            <person name="Bouck J."/>
            <person name="Flavell R.B."/>
            <person name="Feldmann K.A."/>
        </authorList>
    </citation>
    <scope>NUCLEOTIDE SEQUENCE</scope>
</reference>